<protein>
    <submittedName>
        <fullName evidence="3">Glycoside hydrolase family 15 protein</fullName>
    </submittedName>
</protein>
<dbReference type="InterPro" id="IPR045582">
    <property type="entry name" value="Trehalase-like_N"/>
</dbReference>
<feature type="domain" description="Trehalase-like N-terminal" evidence="2">
    <location>
        <begin position="13"/>
        <end position="148"/>
    </location>
</feature>
<comment type="caution">
    <text evidence="3">The sequence shown here is derived from an EMBL/GenBank/DDBJ whole genome shotgun (WGS) entry which is preliminary data.</text>
</comment>
<dbReference type="Pfam" id="PF00723">
    <property type="entry name" value="Glyco_hydro_15"/>
    <property type="match status" value="1"/>
</dbReference>
<dbReference type="EMBL" id="BAAATR010000005">
    <property type="protein sequence ID" value="GAA2236551.1"/>
    <property type="molecule type" value="Genomic_DNA"/>
</dbReference>
<evidence type="ECO:0000313" key="4">
    <source>
        <dbReference type="Proteomes" id="UP001500305"/>
    </source>
</evidence>
<dbReference type="Gene3D" id="1.50.10.10">
    <property type="match status" value="1"/>
</dbReference>
<organism evidence="3 4">
    <name type="scientific">Kitasatospora cystarginea</name>
    <dbReference type="NCBI Taxonomy" id="58350"/>
    <lineage>
        <taxon>Bacteria</taxon>
        <taxon>Bacillati</taxon>
        <taxon>Actinomycetota</taxon>
        <taxon>Actinomycetes</taxon>
        <taxon>Kitasatosporales</taxon>
        <taxon>Streptomycetaceae</taxon>
        <taxon>Kitasatospora</taxon>
    </lineage>
</organism>
<dbReference type="InterPro" id="IPR012341">
    <property type="entry name" value="6hp_glycosidase-like_sf"/>
</dbReference>
<feature type="domain" description="GH15-like" evidence="1">
    <location>
        <begin position="237"/>
        <end position="607"/>
    </location>
</feature>
<evidence type="ECO:0000313" key="3">
    <source>
        <dbReference type="EMBL" id="GAA2236551.1"/>
    </source>
</evidence>
<gene>
    <name evidence="3" type="ORF">GCM10010430_16840</name>
</gene>
<keyword evidence="4" id="KW-1185">Reference proteome</keyword>
<evidence type="ECO:0000259" key="1">
    <source>
        <dbReference type="Pfam" id="PF00723"/>
    </source>
</evidence>
<dbReference type="SUPFAM" id="SSF48208">
    <property type="entry name" value="Six-hairpin glycosidases"/>
    <property type="match status" value="1"/>
</dbReference>
<sequence length="615" mass="68654">MAFDNAGFGGVDGSRYLPISEHGLIGDLRTAALVGTDGTIDWYCCPRFDAPSVFGAILDADRGGSFELAADVPSRTRQFYFPDTNVLITRFFAADGVAEIQDFMPVVDESREAGRHRLIRRVVCVRGVLPFRVRVAPRFGYGAEPHTVRLAGHEAIFESRSLSLALTTTTTLECDGKDVISHFKLLEGESAVFALDRIGDQVGPRACPKAEAEDEFCATVGFWRRWLAGSRYHGRWRETVHRSALVLKLLTYAPTGAIVAAPTTSLPEQIGGERNWDYRYVWVRDAAFCIYAMLRLGFTSEAEAFMGFLDERAVRLDPGHDLDATGPLQIMYGIDGRRELPEYELAHLAGHLGSAPVRVGNAATGQLQLDIYGALIDSVYLYDKWGQPIGSDRWDEVGGVVDWLCDHWDQPDEGVWETRGGRRNFLYSRLMCWVAMERAIRMAHRRGLPADLQRWQQSRDAIYRQIMRRGWSAERKAFVQCLDGDVLDAALLMMPMAKFVSPTDPKWLSTLDALTAELVSDSLVYRYDPESSPDGLRGTEGTFSICSFWYVEALARAGRLEEARLAFEKMLTYANHLGLYAEEIGPTGEQLGNFPQAFTHLSLISAAFNLDRALG</sequence>
<evidence type="ECO:0000259" key="2">
    <source>
        <dbReference type="Pfam" id="PF19291"/>
    </source>
</evidence>
<reference evidence="3 4" key="1">
    <citation type="journal article" date="2019" name="Int. J. Syst. Evol. Microbiol.">
        <title>The Global Catalogue of Microorganisms (GCM) 10K type strain sequencing project: providing services to taxonomists for standard genome sequencing and annotation.</title>
        <authorList>
            <consortium name="The Broad Institute Genomics Platform"/>
            <consortium name="The Broad Institute Genome Sequencing Center for Infectious Disease"/>
            <person name="Wu L."/>
            <person name="Ma J."/>
        </authorList>
    </citation>
    <scope>NUCLEOTIDE SEQUENCE [LARGE SCALE GENOMIC DNA]</scope>
    <source>
        <strain evidence="3 4">JCM 7356</strain>
    </source>
</reference>
<accession>A0ABN3DMQ5</accession>
<keyword evidence="3" id="KW-0378">Hydrolase</keyword>
<dbReference type="InterPro" id="IPR008928">
    <property type="entry name" value="6-hairpin_glycosidase_sf"/>
</dbReference>
<dbReference type="InterPro" id="IPR011613">
    <property type="entry name" value="GH15-like"/>
</dbReference>
<proteinExistence type="predicted"/>
<dbReference type="GO" id="GO:0016787">
    <property type="term" value="F:hydrolase activity"/>
    <property type="evidence" value="ECO:0007669"/>
    <property type="project" value="UniProtKB-KW"/>
</dbReference>
<dbReference type="Pfam" id="PF19291">
    <property type="entry name" value="TREH_N"/>
    <property type="match status" value="1"/>
</dbReference>
<dbReference type="RefSeq" id="WP_344635606.1">
    <property type="nucleotide sequence ID" value="NZ_BAAATR010000005.1"/>
</dbReference>
<dbReference type="PANTHER" id="PTHR31616">
    <property type="entry name" value="TREHALASE"/>
    <property type="match status" value="1"/>
</dbReference>
<dbReference type="PANTHER" id="PTHR31616:SF0">
    <property type="entry name" value="GLUCAN 1,4-ALPHA-GLUCOSIDASE"/>
    <property type="match status" value="1"/>
</dbReference>
<dbReference type="Proteomes" id="UP001500305">
    <property type="component" value="Unassembled WGS sequence"/>
</dbReference>
<name>A0ABN3DMQ5_9ACTN</name>